<feature type="domain" description="General secretion pathway GspH" evidence="12">
    <location>
        <begin position="46"/>
        <end position="158"/>
    </location>
</feature>
<evidence type="ECO:0000256" key="2">
    <source>
        <dbReference type="ARBA" id="ARBA00021549"/>
    </source>
</evidence>
<proteinExistence type="inferred from homology"/>
<sequence>MKRDNTRGFTLVELMVTITVASILLGIGVPSLTTLLRYYHTDSVLNQLKQTIWLARNQAINYGVRVTLCHLENGSCSEQNWQHGITVFADVNANYQLDETETVLYQLEQLDEDSEIFFNRRAIRFLPTGLASGMNGTMSYCPNSDDVPDRSIVVNQAGRIRLSDTTHC</sequence>
<evidence type="ECO:0000256" key="8">
    <source>
        <dbReference type="ARBA" id="ARBA00023136"/>
    </source>
</evidence>
<organism evidence="13 14">
    <name type="scientific">Shewanella mangrovi</name>
    <dbReference type="NCBI Taxonomy" id="1515746"/>
    <lineage>
        <taxon>Bacteria</taxon>
        <taxon>Pseudomonadati</taxon>
        <taxon>Pseudomonadota</taxon>
        <taxon>Gammaproteobacteria</taxon>
        <taxon>Alteromonadales</taxon>
        <taxon>Shewanellaceae</taxon>
        <taxon>Shewanella</taxon>
    </lineage>
</organism>
<evidence type="ECO:0000256" key="10">
    <source>
        <dbReference type="ARBA" id="ARBA00030775"/>
    </source>
</evidence>
<dbReference type="GO" id="GO:0015627">
    <property type="term" value="C:type II protein secretion system complex"/>
    <property type="evidence" value="ECO:0007669"/>
    <property type="project" value="InterPro"/>
</dbReference>
<comment type="subcellular location">
    <subcellularLocation>
        <location evidence="1">Cell inner membrane</location>
        <topology evidence="1">Single-pass membrane protein</topology>
    </subcellularLocation>
</comment>
<dbReference type="InterPro" id="IPR012902">
    <property type="entry name" value="N_methyl_site"/>
</dbReference>
<dbReference type="SUPFAM" id="SSF54523">
    <property type="entry name" value="Pili subunits"/>
    <property type="match status" value="1"/>
</dbReference>
<dbReference type="RefSeq" id="WP_037439228.1">
    <property type="nucleotide sequence ID" value="NZ_JPEO01000001.1"/>
</dbReference>
<keyword evidence="3" id="KW-1003">Cell membrane</keyword>
<dbReference type="Proteomes" id="UP000029264">
    <property type="component" value="Unassembled WGS sequence"/>
</dbReference>
<dbReference type="Gene3D" id="3.55.40.10">
    <property type="entry name" value="minor pseudopilin epsh domain"/>
    <property type="match status" value="1"/>
</dbReference>
<dbReference type="AlphaFoldDB" id="A0A094JJ69"/>
<comment type="similarity">
    <text evidence="9">Belongs to the GSP H family.</text>
</comment>
<evidence type="ECO:0000256" key="5">
    <source>
        <dbReference type="ARBA" id="ARBA00022519"/>
    </source>
</evidence>
<dbReference type="Pfam" id="PF12019">
    <property type="entry name" value="GspH"/>
    <property type="match status" value="1"/>
</dbReference>
<evidence type="ECO:0000313" key="14">
    <source>
        <dbReference type="Proteomes" id="UP000029264"/>
    </source>
</evidence>
<keyword evidence="5" id="KW-0997">Cell inner membrane</keyword>
<feature type="transmembrane region" description="Helical" evidence="11">
    <location>
        <begin position="12"/>
        <end position="39"/>
    </location>
</feature>
<evidence type="ECO:0000256" key="3">
    <source>
        <dbReference type="ARBA" id="ARBA00022475"/>
    </source>
</evidence>
<keyword evidence="4" id="KW-0488">Methylation</keyword>
<dbReference type="STRING" id="1515746.HR45_02245"/>
<dbReference type="GO" id="GO:0015628">
    <property type="term" value="P:protein secretion by the type II secretion system"/>
    <property type="evidence" value="ECO:0007669"/>
    <property type="project" value="InterPro"/>
</dbReference>
<dbReference type="EMBL" id="JPEO01000001">
    <property type="protein sequence ID" value="KFZ39232.1"/>
    <property type="molecule type" value="Genomic_DNA"/>
</dbReference>
<evidence type="ECO:0000256" key="6">
    <source>
        <dbReference type="ARBA" id="ARBA00022692"/>
    </source>
</evidence>
<dbReference type="Pfam" id="PF07963">
    <property type="entry name" value="N_methyl"/>
    <property type="match status" value="1"/>
</dbReference>
<evidence type="ECO:0000256" key="1">
    <source>
        <dbReference type="ARBA" id="ARBA00004377"/>
    </source>
</evidence>
<dbReference type="PROSITE" id="PS00409">
    <property type="entry name" value="PROKAR_NTER_METHYL"/>
    <property type="match status" value="1"/>
</dbReference>
<evidence type="ECO:0000256" key="4">
    <source>
        <dbReference type="ARBA" id="ARBA00022481"/>
    </source>
</evidence>
<evidence type="ECO:0000256" key="9">
    <source>
        <dbReference type="ARBA" id="ARBA00025772"/>
    </source>
</evidence>
<evidence type="ECO:0000259" key="12">
    <source>
        <dbReference type="Pfam" id="PF12019"/>
    </source>
</evidence>
<dbReference type="OrthoDB" id="2313614at2"/>
<keyword evidence="6 11" id="KW-0812">Transmembrane</keyword>
<keyword evidence="7 11" id="KW-1133">Transmembrane helix</keyword>
<dbReference type="NCBIfam" id="TIGR02532">
    <property type="entry name" value="IV_pilin_GFxxxE"/>
    <property type="match status" value="1"/>
</dbReference>
<keyword evidence="14" id="KW-1185">Reference proteome</keyword>
<dbReference type="InterPro" id="IPR045584">
    <property type="entry name" value="Pilin-like"/>
</dbReference>
<name>A0A094JJ69_9GAMM</name>
<dbReference type="eggNOG" id="COG4970">
    <property type="taxonomic scope" value="Bacteria"/>
</dbReference>
<protein>
    <recommendedName>
        <fullName evidence="2">Type II secretion system protein H</fullName>
    </recommendedName>
    <alternativeName>
        <fullName evidence="10">General secretion pathway protein H</fullName>
    </alternativeName>
</protein>
<dbReference type="GO" id="GO:0005886">
    <property type="term" value="C:plasma membrane"/>
    <property type="evidence" value="ECO:0007669"/>
    <property type="project" value="UniProtKB-SubCell"/>
</dbReference>
<evidence type="ECO:0000256" key="7">
    <source>
        <dbReference type="ARBA" id="ARBA00022989"/>
    </source>
</evidence>
<accession>A0A094JJ69</accession>
<reference evidence="13 14" key="1">
    <citation type="submission" date="2014-06" db="EMBL/GenBank/DDBJ databases">
        <title>Shewanella sp. YQH10.</title>
        <authorList>
            <person name="Liu Y."/>
            <person name="Zeng R."/>
        </authorList>
    </citation>
    <scope>NUCLEOTIDE SEQUENCE [LARGE SCALE GENOMIC DNA]</scope>
    <source>
        <strain evidence="13 14">YQH10</strain>
    </source>
</reference>
<evidence type="ECO:0000313" key="13">
    <source>
        <dbReference type="EMBL" id="KFZ39232.1"/>
    </source>
</evidence>
<keyword evidence="8 11" id="KW-0472">Membrane</keyword>
<gene>
    <name evidence="13" type="ORF">HR45_02245</name>
</gene>
<dbReference type="InterPro" id="IPR022346">
    <property type="entry name" value="T2SS_GspH"/>
</dbReference>
<comment type="caution">
    <text evidence="13">The sequence shown here is derived from an EMBL/GenBank/DDBJ whole genome shotgun (WGS) entry which is preliminary data.</text>
</comment>
<evidence type="ECO:0000256" key="11">
    <source>
        <dbReference type="SAM" id="Phobius"/>
    </source>
</evidence>